<dbReference type="Proteomes" id="UP001623348">
    <property type="component" value="Unassembled WGS sequence"/>
</dbReference>
<dbReference type="AlphaFoldDB" id="A0ABC9XXL9"/>
<sequence length="188" mass="20602">MEAPSEETATVTSNLRSLAVAEASDSEKNPEASENAGAEEEEEEEEEESAAADDDEDDEEWGVPCSDEEEPSPEKWLPPPAEIRRLYDIIAQTGSLPLRRNPLPRRAPTPEPDSEEERGSAGQPESEEEEEEKPPAPTEFDFDDEPVAPKNSLIDRRRAPGGASLRPSANSAHRRGSAATNERREAGR</sequence>
<proteinExistence type="predicted"/>
<keyword evidence="3" id="KW-1185">Reference proteome</keyword>
<dbReference type="InterPro" id="IPR028213">
    <property type="entry name" value="PA1"/>
</dbReference>
<dbReference type="PANTHER" id="PTHR28467:SF1">
    <property type="entry name" value="PAXIP1-ASSOCIATED GLUTAMATE-RICH PROTEIN 1"/>
    <property type="match status" value="1"/>
</dbReference>
<reference evidence="2 3" key="1">
    <citation type="submission" date="2024-06" db="EMBL/GenBank/DDBJ databases">
        <title>The draft genome of Grus japonensis, version 3.</title>
        <authorList>
            <person name="Nabeshima K."/>
            <person name="Suzuki S."/>
            <person name="Onuma M."/>
        </authorList>
    </citation>
    <scope>NUCLEOTIDE SEQUENCE [LARGE SCALE GENOMIC DNA]</scope>
    <source>
        <strain evidence="2 3">451A</strain>
    </source>
</reference>
<dbReference type="EMBL" id="BAAFJT010000039">
    <property type="protein sequence ID" value="GAB0202391.1"/>
    <property type="molecule type" value="Genomic_DNA"/>
</dbReference>
<protein>
    <submittedName>
        <fullName evidence="2">PAXIP1-associated glutamate-rich protein 1</fullName>
    </submittedName>
</protein>
<gene>
    <name evidence="2" type="ORF">GRJ2_002704700</name>
</gene>
<accession>A0ABC9XXL9</accession>
<name>A0ABC9XXL9_GRUJA</name>
<comment type="caution">
    <text evidence="2">The sequence shown here is derived from an EMBL/GenBank/DDBJ whole genome shotgun (WGS) entry which is preliminary data.</text>
</comment>
<organism evidence="2 3">
    <name type="scientific">Grus japonensis</name>
    <name type="common">Japanese crane</name>
    <name type="synonym">Red-crowned crane</name>
    <dbReference type="NCBI Taxonomy" id="30415"/>
    <lineage>
        <taxon>Eukaryota</taxon>
        <taxon>Metazoa</taxon>
        <taxon>Chordata</taxon>
        <taxon>Craniata</taxon>
        <taxon>Vertebrata</taxon>
        <taxon>Euteleostomi</taxon>
        <taxon>Archelosauria</taxon>
        <taxon>Archosauria</taxon>
        <taxon>Dinosauria</taxon>
        <taxon>Saurischia</taxon>
        <taxon>Theropoda</taxon>
        <taxon>Coelurosauria</taxon>
        <taxon>Aves</taxon>
        <taxon>Neognathae</taxon>
        <taxon>Neoaves</taxon>
        <taxon>Gruiformes</taxon>
        <taxon>Gruidae</taxon>
        <taxon>Grus</taxon>
    </lineage>
</organism>
<feature type="compositionally biased region" description="Polar residues" evidence="1">
    <location>
        <begin position="7"/>
        <end position="16"/>
    </location>
</feature>
<feature type="compositionally biased region" description="Acidic residues" evidence="1">
    <location>
        <begin position="37"/>
        <end position="71"/>
    </location>
</feature>
<evidence type="ECO:0000313" key="3">
    <source>
        <dbReference type="Proteomes" id="UP001623348"/>
    </source>
</evidence>
<dbReference type="Pfam" id="PF15364">
    <property type="entry name" value="PAXIP1_C"/>
    <property type="match status" value="1"/>
</dbReference>
<evidence type="ECO:0000256" key="1">
    <source>
        <dbReference type="SAM" id="MobiDB-lite"/>
    </source>
</evidence>
<feature type="region of interest" description="Disordered" evidence="1">
    <location>
        <begin position="1"/>
        <end position="188"/>
    </location>
</feature>
<dbReference type="PANTHER" id="PTHR28467">
    <property type="entry name" value="PAXIP1-ASSOCIATED GLUTAMATE-RICH PROTEIN 1"/>
    <property type="match status" value="1"/>
</dbReference>
<evidence type="ECO:0000313" key="2">
    <source>
        <dbReference type="EMBL" id="GAB0202391.1"/>
    </source>
</evidence>